<name>A0A9P1FMU5_9DINO</name>
<dbReference type="GO" id="GO:0005829">
    <property type="term" value="C:cytosol"/>
    <property type="evidence" value="ECO:0007669"/>
    <property type="project" value="TreeGrafter"/>
</dbReference>
<evidence type="ECO:0000313" key="7">
    <source>
        <dbReference type="Proteomes" id="UP001152797"/>
    </source>
</evidence>
<sequence>MGCALGSAADHAVAKATQRVEKDQVIEKAVQRALHAAVAELQHVEVTLRVSPRHASDSGDGAGLAAPVSPMSPVSSPCSPGPSGRFLEKGVRRGRAADWCATSLSKAEQVIITEEGWSRFFYYAFANMDDAMEVFQAWPHTARVLYSFDASAGCLVQELEADAGASVGWSLNNIRGRAEALMLPDESENCTDYHNALKLGFDVEALEWPKWLRESELGPLLPKTVFTPGETIGFVGERPAARFGLPNTCRVAAGTTDSIAAFLAAGTTEVGEAVTSLGSTLAVKLRSLVRVDDAAFGVYSHRLGGDPVQSAEPPTPEVWCYVP</sequence>
<dbReference type="OrthoDB" id="448754at2759"/>
<proteinExistence type="predicted"/>
<dbReference type="PANTHER" id="PTHR10196:SF80">
    <property type="entry name" value="D-RIBULOSE KINASE"/>
    <property type="match status" value="1"/>
</dbReference>
<protein>
    <submittedName>
        <fullName evidence="6">D-ribulose kinase (D-ribulokinase) (Inactiv e Xylulose kinase 1) (Atxk-1)</fullName>
    </submittedName>
</protein>
<evidence type="ECO:0000313" key="4">
    <source>
        <dbReference type="EMBL" id="CAI3983134.1"/>
    </source>
</evidence>
<reference evidence="5" key="2">
    <citation type="submission" date="2024-04" db="EMBL/GenBank/DDBJ databases">
        <authorList>
            <person name="Chen Y."/>
            <person name="Shah S."/>
            <person name="Dougan E. K."/>
            <person name="Thang M."/>
            <person name="Chan C."/>
        </authorList>
    </citation>
    <scope>NUCLEOTIDE SEQUENCE [LARGE SCALE GENOMIC DNA]</scope>
</reference>
<gene>
    <name evidence="4" type="ORF">C1SCF055_LOCUS10774</name>
</gene>
<dbReference type="Gene3D" id="3.30.420.40">
    <property type="match status" value="1"/>
</dbReference>
<accession>A0A9P1FMU5</accession>
<reference evidence="4" key="1">
    <citation type="submission" date="2022-10" db="EMBL/GenBank/DDBJ databases">
        <authorList>
            <person name="Chen Y."/>
            <person name="Dougan E. K."/>
            <person name="Chan C."/>
            <person name="Rhodes N."/>
            <person name="Thang M."/>
        </authorList>
    </citation>
    <scope>NUCLEOTIDE SEQUENCE</scope>
</reference>
<dbReference type="EMBL" id="CAMXCT020000779">
    <property type="protein sequence ID" value="CAL1136509.1"/>
    <property type="molecule type" value="Genomic_DNA"/>
</dbReference>
<dbReference type="EMBL" id="CAMXCT030000779">
    <property type="protein sequence ID" value="CAL4770446.1"/>
    <property type="molecule type" value="Genomic_DNA"/>
</dbReference>
<evidence type="ECO:0000313" key="5">
    <source>
        <dbReference type="EMBL" id="CAL1136509.1"/>
    </source>
</evidence>
<dbReference type="PANTHER" id="PTHR10196">
    <property type="entry name" value="SUGAR KINASE"/>
    <property type="match status" value="1"/>
</dbReference>
<dbReference type="Proteomes" id="UP001152797">
    <property type="component" value="Unassembled WGS sequence"/>
</dbReference>
<keyword evidence="2 6" id="KW-0418">Kinase</keyword>
<comment type="caution">
    <text evidence="4">The sequence shown here is derived from an EMBL/GenBank/DDBJ whole genome shotgun (WGS) entry which is preliminary data.</text>
</comment>
<dbReference type="GO" id="GO:0019150">
    <property type="term" value="F:D-ribulokinase activity"/>
    <property type="evidence" value="ECO:0007669"/>
    <property type="project" value="TreeGrafter"/>
</dbReference>
<feature type="compositionally biased region" description="Low complexity" evidence="3">
    <location>
        <begin position="63"/>
        <end position="83"/>
    </location>
</feature>
<evidence type="ECO:0000313" key="6">
    <source>
        <dbReference type="EMBL" id="CAL4770446.1"/>
    </source>
</evidence>
<dbReference type="AlphaFoldDB" id="A0A9P1FMU5"/>
<evidence type="ECO:0000256" key="2">
    <source>
        <dbReference type="ARBA" id="ARBA00022777"/>
    </source>
</evidence>
<dbReference type="EMBL" id="CAMXCT010000779">
    <property type="protein sequence ID" value="CAI3983134.1"/>
    <property type="molecule type" value="Genomic_DNA"/>
</dbReference>
<keyword evidence="1" id="KW-0808">Transferase</keyword>
<organism evidence="4">
    <name type="scientific">Cladocopium goreaui</name>
    <dbReference type="NCBI Taxonomy" id="2562237"/>
    <lineage>
        <taxon>Eukaryota</taxon>
        <taxon>Sar</taxon>
        <taxon>Alveolata</taxon>
        <taxon>Dinophyceae</taxon>
        <taxon>Suessiales</taxon>
        <taxon>Symbiodiniaceae</taxon>
        <taxon>Cladocopium</taxon>
    </lineage>
</organism>
<feature type="region of interest" description="Disordered" evidence="3">
    <location>
        <begin position="52"/>
        <end position="83"/>
    </location>
</feature>
<dbReference type="GO" id="GO:0005997">
    <property type="term" value="P:xylulose metabolic process"/>
    <property type="evidence" value="ECO:0007669"/>
    <property type="project" value="TreeGrafter"/>
</dbReference>
<evidence type="ECO:0000256" key="3">
    <source>
        <dbReference type="SAM" id="MobiDB-lite"/>
    </source>
</evidence>
<keyword evidence="7" id="KW-1185">Reference proteome</keyword>
<dbReference type="GO" id="GO:0004856">
    <property type="term" value="F:D-xylulokinase activity"/>
    <property type="evidence" value="ECO:0007669"/>
    <property type="project" value="TreeGrafter"/>
</dbReference>
<evidence type="ECO:0000256" key="1">
    <source>
        <dbReference type="ARBA" id="ARBA00022679"/>
    </source>
</evidence>